<reference evidence="6 7" key="1">
    <citation type="journal article" date="2021" name="Hortic Res">
        <title>Chromosome-scale assembly of the Dendrobium chrysotoxum genome enhances the understanding of orchid evolution.</title>
        <authorList>
            <person name="Zhang Y."/>
            <person name="Zhang G.Q."/>
            <person name="Zhang D."/>
            <person name="Liu X.D."/>
            <person name="Xu X.Y."/>
            <person name="Sun W.H."/>
            <person name="Yu X."/>
            <person name="Zhu X."/>
            <person name="Wang Z.W."/>
            <person name="Zhao X."/>
            <person name="Zhong W.Y."/>
            <person name="Chen H."/>
            <person name="Yin W.L."/>
            <person name="Huang T."/>
            <person name="Niu S.C."/>
            <person name="Liu Z.J."/>
        </authorList>
    </citation>
    <scope>NUCLEOTIDE SEQUENCE [LARGE SCALE GENOMIC DNA]</scope>
    <source>
        <strain evidence="6">Lindl</strain>
    </source>
</reference>
<organism evidence="6 7">
    <name type="scientific">Dendrobium chrysotoxum</name>
    <name type="common">Orchid</name>
    <dbReference type="NCBI Taxonomy" id="161865"/>
    <lineage>
        <taxon>Eukaryota</taxon>
        <taxon>Viridiplantae</taxon>
        <taxon>Streptophyta</taxon>
        <taxon>Embryophyta</taxon>
        <taxon>Tracheophyta</taxon>
        <taxon>Spermatophyta</taxon>
        <taxon>Magnoliopsida</taxon>
        <taxon>Liliopsida</taxon>
        <taxon>Asparagales</taxon>
        <taxon>Orchidaceae</taxon>
        <taxon>Epidendroideae</taxon>
        <taxon>Malaxideae</taxon>
        <taxon>Dendrobiinae</taxon>
        <taxon>Dendrobium</taxon>
    </lineage>
</organism>
<dbReference type="GO" id="GO:0005524">
    <property type="term" value="F:ATP binding"/>
    <property type="evidence" value="ECO:0007669"/>
    <property type="project" value="UniProtKB-KW"/>
</dbReference>
<keyword evidence="2" id="KW-0963">Cytoplasm</keyword>
<dbReference type="EMBL" id="JAGFBR010000011">
    <property type="protein sequence ID" value="KAH0458789.1"/>
    <property type="molecule type" value="Genomic_DNA"/>
</dbReference>
<keyword evidence="3" id="KW-0547">Nucleotide-binding</keyword>
<evidence type="ECO:0000256" key="2">
    <source>
        <dbReference type="ARBA" id="ARBA00022490"/>
    </source>
</evidence>
<comment type="subcellular location">
    <subcellularLocation>
        <location evidence="1">Cytoplasm</location>
    </subcellularLocation>
</comment>
<comment type="caution">
    <text evidence="6">The sequence shown here is derived from an EMBL/GenBank/DDBJ whole genome shotgun (WGS) entry which is preliminary data.</text>
</comment>
<feature type="domain" description="26S proteasome regulatory subunit 7-like OB" evidence="5">
    <location>
        <begin position="174"/>
        <end position="197"/>
    </location>
</feature>
<protein>
    <recommendedName>
        <fullName evidence="5">26S proteasome regulatory subunit 7-like OB domain-containing protein</fullName>
    </recommendedName>
</protein>
<dbReference type="PANTHER" id="PTHR23073">
    <property type="entry name" value="26S PROTEASOME REGULATORY SUBUNIT"/>
    <property type="match status" value="1"/>
</dbReference>
<dbReference type="InterPro" id="IPR048723">
    <property type="entry name" value="OB_PRS7"/>
</dbReference>
<accession>A0AAV7GAG4</accession>
<dbReference type="Pfam" id="PF21236">
    <property type="entry name" value="OB_PRS7"/>
    <property type="match status" value="1"/>
</dbReference>
<dbReference type="AlphaFoldDB" id="A0AAV7GAG4"/>
<evidence type="ECO:0000256" key="3">
    <source>
        <dbReference type="ARBA" id="ARBA00022741"/>
    </source>
</evidence>
<evidence type="ECO:0000313" key="7">
    <source>
        <dbReference type="Proteomes" id="UP000775213"/>
    </source>
</evidence>
<name>A0AAV7GAG4_DENCH</name>
<dbReference type="InterPro" id="IPR050221">
    <property type="entry name" value="26S_Proteasome_ATPase"/>
</dbReference>
<gene>
    <name evidence="6" type="ORF">IEQ34_011603</name>
</gene>
<keyword evidence="4" id="KW-0067">ATP-binding</keyword>
<keyword evidence="7" id="KW-1185">Reference proteome</keyword>
<evidence type="ECO:0000256" key="4">
    <source>
        <dbReference type="ARBA" id="ARBA00022840"/>
    </source>
</evidence>
<sequence length="230" mass="25489">MRSAQKALSLTVAKTIGYSPPPPPKLTITLWSSVVGVQEDVQSHLDPSDIKNCLKAPISEANGFSDIKNCRTAGAIVVMAIADEERSGRSRNWLSNSTAEAIAVMEIAGEGRSGRIKELDTGLAAPRQWDLVSDKQMMQEEQPLQLDNYIIFYWKFGRFTSYFRELLMPFLRLIINPNTEDAKYVINVKQIAKYSVSAIGGARFDDGVGGDNQVQRTMLEIVNQLDGFDA</sequence>
<evidence type="ECO:0000259" key="5">
    <source>
        <dbReference type="Pfam" id="PF21236"/>
    </source>
</evidence>
<evidence type="ECO:0000256" key="1">
    <source>
        <dbReference type="ARBA" id="ARBA00004496"/>
    </source>
</evidence>
<dbReference type="Proteomes" id="UP000775213">
    <property type="component" value="Unassembled WGS sequence"/>
</dbReference>
<evidence type="ECO:0000313" key="6">
    <source>
        <dbReference type="EMBL" id="KAH0458789.1"/>
    </source>
</evidence>
<proteinExistence type="predicted"/>